<evidence type="ECO:0000313" key="1">
    <source>
        <dbReference type="EMBL" id="JAH81990.1"/>
    </source>
</evidence>
<dbReference type="EMBL" id="GBXM01026587">
    <property type="protein sequence ID" value="JAH81990.1"/>
    <property type="molecule type" value="Transcribed_RNA"/>
</dbReference>
<accession>A0A0E9VXE4</accession>
<name>A0A0E9VXE4_ANGAN</name>
<protein>
    <submittedName>
        <fullName evidence="1">Uncharacterized protein</fullName>
    </submittedName>
</protein>
<dbReference type="AlphaFoldDB" id="A0A0E9VXE4"/>
<reference evidence="1" key="2">
    <citation type="journal article" date="2015" name="Fish Shellfish Immunol.">
        <title>Early steps in the European eel (Anguilla anguilla)-Vibrio vulnificus interaction in the gills: Role of the RtxA13 toxin.</title>
        <authorList>
            <person name="Callol A."/>
            <person name="Pajuelo D."/>
            <person name="Ebbesson L."/>
            <person name="Teles M."/>
            <person name="MacKenzie S."/>
            <person name="Amaro C."/>
        </authorList>
    </citation>
    <scope>NUCLEOTIDE SEQUENCE</scope>
</reference>
<organism evidence="1">
    <name type="scientific">Anguilla anguilla</name>
    <name type="common">European freshwater eel</name>
    <name type="synonym">Muraena anguilla</name>
    <dbReference type="NCBI Taxonomy" id="7936"/>
    <lineage>
        <taxon>Eukaryota</taxon>
        <taxon>Metazoa</taxon>
        <taxon>Chordata</taxon>
        <taxon>Craniata</taxon>
        <taxon>Vertebrata</taxon>
        <taxon>Euteleostomi</taxon>
        <taxon>Actinopterygii</taxon>
        <taxon>Neopterygii</taxon>
        <taxon>Teleostei</taxon>
        <taxon>Anguilliformes</taxon>
        <taxon>Anguillidae</taxon>
        <taxon>Anguilla</taxon>
    </lineage>
</organism>
<reference evidence="1" key="1">
    <citation type="submission" date="2014-11" db="EMBL/GenBank/DDBJ databases">
        <authorList>
            <person name="Amaro Gonzalez C."/>
        </authorList>
    </citation>
    <scope>NUCLEOTIDE SEQUENCE</scope>
</reference>
<proteinExistence type="predicted"/>
<sequence length="32" mass="3662">MIKTLEEQGASFSLARKSLPSCRGLTMLLFFW</sequence>